<reference evidence="1" key="2">
    <citation type="submission" date="2025-09" db="UniProtKB">
        <authorList>
            <consortium name="EnsemblPlants"/>
        </authorList>
    </citation>
    <scope>IDENTIFICATION</scope>
</reference>
<evidence type="ECO:0000313" key="2">
    <source>
        <dbReference type="Proteomes" id="UP001732700"/>
    </source>
</evidence>
<protein>
    <submittedName>
        <fullName evidence="1">Uncharacterized protein</fullName>
    </submittedName>
</protein>
<dbReference type="Proteomes" id="UP001732700">
    <property type="component" value="Chromosome 4A"/>
</dbReference>
<proteinExistence type="predicted"/>
<name>A0ACD5WHY0_AVESA</name>
<accession>A0ACD5WHY0</accession>
<sequence length="1133" mass="128380">MAEVALAGLQLAASPILKKLLINASTYLGVDMASELHELETTIMPQFELMIEAADKSHRAKLDKWLQELKEAFYKAEDLLDMHEYNLLERKVKSGKGTSPRHTSTVSTILKPLHAASCQLSTLRSKNRKLLGQLNELKSILAKAKEFRELLRLPVGNSAVEPVVERAVVPQATSLPPLKVIGRDKDRDDIINLLTESVGVNADSAIYSGLAIVGVGGMGKSTLVQHVYNDKRVEEHFDVRMWVCISRRLNVDRHTRAIIESVSKGECPRVDNLDTLQCKLRDILQKSKKFLLVLDDVWFEESDNEMEWEQLLAPLVSQQMGSKVLVTSRSNMLPASLCCKKIVPLKNMEDTEFLTLLKIHAFSGAEIGDQRLREKLEEIAEMLAKRLGRSPLTAKTVGSQLSRKKDVTAWVDALMMDNLSDPMRALLWSYEKLDTRLQRCFLYCSLFPKGHSYNIRELVHLWIAEGLIDLCNKKKRVEDLGRDYFSEMVSVSFFQADLRHKGVSYVMHDLVHDLAESLSKEDCFRLEDDKVPEIPCTIRHLSVCLESMMQHKESICKLHNLRTVICIDPLMDDVSDVFNQILQNLKNLRVLYLSSYNRSKLPESVGELKHLRYLNIIKTLISELPRSLCTLYHLQLLKFSDRVKSLPDKISNLSKLQYLEGHGDTGYFFWSNSEIGYPSKHPQPETPNIGKLTSLQHLQNFSVQKQKGYELWQLREMNDLGGCLNIKNLENVTAKTEALESKLHQKTYLESLHLVWSYKNDINADDSLHLEILEGLMPPPQLQGLTIEGYSSVKYPSWFLVDSYFKNLETFKIVNCTGLEGLPSNAELLGNCCTLRLENVPNLKTLPCLPAGLKWLAIYKCPLLVFISSDELEQHHQWENIFRTDLLASKLASIWEVDSENQIRQALLSEHSSLKQLMMSMGSDMSHLQTIANVVEREKDEGMRKDLINAWICCHEKRIRFIYGRNIRLPLVPPSGLCQLDLSSCSITNGALAVCLDHLTSLKNLSLEEIMTLTALPSQDVLRHLTKLNFLFIKSCWCLRSLGGLRAATSLLDIRLISCPFLELACGADLIPLSLENLIIYRCVVAANFLSTDLPHLKLLLMSGCRSSASLSIGHLTSLESLYLEGVPDLYFL</sequence>
<keyword evidence="2" id="KW-1185">Reference proteome</keyword>
<organism evidence="1 2">
    <name type="scientific">Avena sativa</name>
    <name type="common">Oat</name>
    <dbReference type="NCBI Taxonomy" id="4498"/>
    <lineage>
        <taxon>Eukaryota</taxon>
        <taxon>Viridiplantae</taxon>
        <taxon>Streptophyta</taxon>
        <taxon>Embryophyta</taxon>
        <taxon>Tracheophyta</taxon>
        <taxon>Spermatophyta</taxon>
        <taxon>Magnoliopsida</taxon>
        <taxon>Liliopsida</taxon>
        <taxon>Poales</taxon>
        <taxon>Poaceae</taxon>
        <taxon>BOP clade</taxon>
        <taxon>Pooideae</taxon>
        <taxon>Poodae</taxon>
        <taxon>Poeae</taxon>
        <taxon>Poeae Chloroplast Group 1 (Aveneae type)</taxon>
        <taxon>Aveninae</taxon>
        <taxon>Avena</taxon>
    </lineage>
</organism>
<evidence type="ECO:0000313" key="1">
    <source>
        <dbReference type="EnsemblPlants" id="AVESA.00010b.r2.4AG0634960.1.CDS.1"/>
    </source>
</evidence>
<dbReference type="EnsemblPlants" id="AVESA.00010b.r2.4AG0634960.1">
    <property type="protein sequence ID" value="AVESA.00010b.r2.4AG0634960.1.CDS.1"/>
    <property type="gene ID" value="AVESA.00010b.r2.4AG0634960"/>
</dbReference>
<reference evidence="1" key="1">
    <citation type="submission" date="2021-05" db="EMBL/GenBank/DDBJ databases">
        <authorList>
            <person name="Scholz U."/>
            <person name="Mascher M."/>
            <person name="Fiebig A."/>
        </authorList>
    </citation>
    <scope>NUCLEOTIDE SEQUENCE [LARGE SCALE GENOMIC DNA]</scope>
</reference>